<dbReference type="EMBL" id="BAAAVS010000011">
    <property type="protein sequence ID" value="GAA3026896.1"/>
    <property type="molecule type" value="Genomic_DNA"/>
</dbReference>
<sequence length="163" mass="16516">MTGVLVAATAIVAAAAGCSSGDGGAQDQAQLSSVQAAQAATDAKVAAARGFAEDLGVIYAVPPGPARGAWFDKVMAISCPGSAMAKEYQKSKEAGWLERVQHVPGSATQIVAAFSDKAPGDVLVVVKSKMGNQAPGTKTYSVVTRMSIGENAGKPCLSKVEYL</sequence>
<comment type="caution">
    <text evidence="1">The sequence shown here is derived from an EMBL/GenBank/DDBJ whole genome shotgun (WGS) entry which is preliminary data.</text>
</comment>
<reference evidence="2" key="1">
    <citation type="journal article" date="2019" name="Int. J. Syst. Evol. Microbiol.">
        <title>The Global Catalogue of Microorganisms (GCM) 10K type strain sequencing project: providing services to taxonomists for standard genome sequencing and annotation.</title>
        <authorList>
            <consortium name="The Broad Institute Genomics Platform"/>
            <consortium name="The Broad Institute Genome Sequencing Center for Infectious Disease"/>
            <person name="Wu L."/>
            <person name="Ma J."/>
        </authorList>
    </citation>
    <scope>NUCLEOTIDE SEQUENCE [LARGE SCALE GENOMIC DNA]</scope>
    <source>
        <strain evidence="2">JCM 14234</strain>
    </source>
</reference>
<proteinExistence type="predicted"/>
<organism evidence="1 2">
    <name type="scientific">Gordonia defluvii</name>
    <dbReference type="NCBI Taxonomy" id="283718"/>
    <lineage>
        <taxon>Bacteria</taxon>
        <taxon>Bacillati</taxon>
        <taxon>Actinomycetota</taxon>
        <taxon>Actinomycetes</taxon>
        <taxon>Mycobacteriales</taxon>
        <taxon>Gordoniaceae</taxon>
        <taxon>Gordonia</taxon>
    </lineage>
</organism>
<keyword evidence="2" id="KW-1185">Reference proteome</keyword>
<dbReference type="RefSeq" id="WP_290704199.1">
    <property type="nucleotide sequence ID" value="NZ_BAAAVS010000011.1"/>
</dbReference>
<evidence type="ECO:0000313" key="1">
    <source>
        <dbReference type="EMBL" id="GAA3026896.1"/>
    </source>
</evidence>
<evidence type="ECO:0000313" key="2">
    <source>
        <dbReference type="Proteomes" id="UP001501035"/>
    </source>
</evidence>
<gene>
    <name evidence="1" type="ORF">GCM10010528_05700</name>
</gene>
<accession>A0ABP6L1A7</accession>
<evidence type="ECO:0008006" key="3">
    <source>
        <dbReference type="Google" id="ProtNLM"/>
    </source>
</evidence>
<name>A0ABP6L1A7_9ACTN</name>
<dbReference type="Proteomes" id="UP001501035">
    <property type="component" value="Unassembled WGS sequence"/>
</dbReference>
<protein>
    <recommendedName>
        <fullName evidence="3">Lipoprotein</fullName>
    </recommendedName>
</protein>